<organism evidence="2 3">
    <name type="scientific">Rhodococcus tukisamuensis</name>
    <dbReference type="NCBI Taxonomy" id="168276"/>
    <lineage>
        <taxon>Bacteria</taxon>
        <taxon>Bacillati</taxon>
        <taxon>Actinomycetota</taxon>
        <taxon>Actinomycetes</taxon>
        <taxon>Mycobacteriales</taxon>
        <taxon>Nocardiaceae</taxon>
        <taxon>Rhodococcus</taxon>
    </lineage>
</organism>
<dbReference type="NCBIfam" id="NF001664">
    <property type="entry name" value="PRK00431.1-6"/>
    <property type="match status" value="1"/>
</dbReference>
<dbReference type="PANTHER" id="PTHR11106:SF27">
    <property type="entry name" value="MACRO DOMAIN-CONTAINING PROTEIN"/>
    <property type="match status" value="1"/>
</dbReference>
<dbReference type="SMART" id="SM00506">
    <property type="entry name" value="A1pp"/>
    <property type="match status" value="1"/>
</dbReference>
<dbReference type="Gene3D" id="3.40.220.10">
    <property type="entry name" value="Leucine Aminopeptidase, subunit E, domain 1"/>
    <property type="match status" value="1"/>
</dbReference>
<dbReference type="SUPFAM" id="SSF52949">
    <property type="entry name" value="Macro domain-like"/>
    <property type="match status" value="1"/>
</dbReference>
<dbReference type="STRING" id="168276.SAMN05444580_11268"/>
<evidence type="ECO:0000313" key="3">
    <source>
        <dbReference type="Proteomes" id="UP000199417"/>
    </source>
</evidence>
<reference evidence="2 3" key="1">
    <citation type="submission" date="2016-10" db="EMBL/GenBank/DDBJ databases">
        <authorList>
            <person name="de Groot N.N."/>
        </authorList>
    </citation>
    <scope>NUCLEOTIDE SEQUENCE [LARGE SCALE GENOMIC DNA]</scope>
    <source>
        <strain evidence="2 3">JCM 11308</strain>
    </source>
</reference>
<dbReference type="PROSITE" id="PS51154">
    <property type="entry name" value="MACRO"/>
    <property type="match status" value="1"/>
</dbReference>
<gene>
    <name evidence="2" type="ORF">SAMN05444580_11268</name>
</gene>
<dbReference type="AlphaFoldDB" id="A0A1G7B473"/>
<dbReference type="InterPro" id="IPR002589">
    <property type="entry name" value="Macro_dom"/>
</dbReference>
<dbReference type="PANTHER" id="PTHR11106">
    <property type="entry name" value="GANGLIOSIDE INDUCED DIFFERENTIATION ASSOCIATED PROTEIN 2-RELATED"/>
    <property type="match status" value="1"/>
</dbReference>
<proteinExistence type="predicted"/>
<keyword evidence="3" id="KW-1185">Reference proteome</keyword>
<feature type="domain" description="Macro" evidence="1">
    <location>
        <begin position="1"/>
        <end position="169"/>
    </location>
</feature>
<dbReference type="RefSeq" id="WP_072845717.1">
    <property type="nucleotide sequence ID" value="NZ_FNAB01000012.1"/>
</dbReference>
<name>A0A1G7B473_9NOCA</name>
<accession>A0A1G7B473</accession>
<sequence>MTVIDVVEGDITRLRVDAVVNAAKPSLLGGGGVDGAIHRAGGHEILAACELLRATTLPEGLTVGAAVATTAGRLPSRTVIHTVGPRYSQDEDRSAQLRAAYTRSLAVADAVGARTVAFPLISGGAYGWPRADAVRQAVAAITAAKTDVEVVTLVAYDGETTALMRRALG</sequence>
<protein>
    <submittedName>
        <fullName evidence="2">O-acetyl-ADP-ribose deacetylase (Regulator of RNase III), contains Macro domain</fullName>
    </submittedName>
</protein>
<dbReference type="InterPro" id="IPR043472">
    <property type="entry name" value="Macro_dom-like"/>
</dbReference>
<dbReference type="Pfam" id="PF01661">
    <property type="entry name" value="Macro"/>
    <property type="match status" value="1"/>
</dbReference>
<evidence type="ECO:0000313" key="2">
    <source>
        <dbReference type="EMBL" id="SDE21821.1"/>
    </source>
</evidence>
<dbReference type="EMBL" id="FNAB01000012">
    <property type="protein sequence ID" value="SDE21821.1"/>
    <property type="molecule type" value="Genomic_DNA"/>
</dbReference>
<dbReference type="Proteomes" id="UP000199417">
    <property type="component" value="Unassembled WGS sequence"/>
</dbReference>
<evidence type="ECO:0000259" key="1">
    <source>
        <dbReference type="PROSITE" id="PS51154"/>
    </source>
</evidence>